<dbReference type="Proteomes" id="UP000323136">
    <property type="component" value="Unassembled WGS sequence"/>
</dbReference>
<organism evidence="2 3">
    <name type="scientific">Tenacibaculum adriaticum</name>
    <dbReference type="NCBI Taxonomy" id="413713"/>
    <lineage>
        <taxon>Bacteria</taxon>
        <taxon>Pseudomonadati</taxon>
        <taxon>Bacteroidota</taxon>
        <taxon>Flavobacteriia</taxon>
        <taxon>Flavobacteriales</taxon>
        <taxon>Flavobacteriaceae</taxon>
        <taxon>Tenacibaculum</taxon>
    </lineage>
</organism>
<dbReference type="AlphaFoldDB" id="A0A5S5DR06"/>
<evidence type="ECO:0000256" key="1">
    <source>
        <dbReference type="SAM" id="MobiDB-lite"/>
    </source>
</evidence>
<feature type="region of interest" description="Disordered" evidence="1">
    <location>
        <begin position="1"/>
        <end position="27"/>
    </location>
</feature>
<gene>
    <name evidence="2" type="ORF">C7447_103494</name>
</gene>
<accession>A0A5S5DR06</accession>
<reference evidence="2 3" key="1">
    <citation type="submission" date="2019-07" db="EMBL/GenBank/DDBJ databases">
        <title>Genomic Encyclopedia of Type Strains, Phase IV (KMG-IV): sequencing the most valuable type-strain genomes for metagenomic binning, comparative biology and taxonomic classification.</title>
        <authorList>
            <person name="Goeker M."/>
        </authorList>
    </citation>
    <scope>NUCLEOTIDE SEQUENCE [LARGE SCALE GENOMIC DNA]</scope>
    <source>
        <strain evidence="2 3">DSM 18961</strain>
    </source>
</reference>
<keyword evidence="3" id="KW-1185">Reference proteome</keyword>
<evidence type="ECO:0000313" key="2">
    <source>
        <dbReference type="EMBL" id="TYP98321.1"/>
    </source>
</evidence>
<proteinExistence type="predicted"/>
<dbReference type="EMBL" id="VNIA01000003">
    <property type="protein sequence ID" value="TYP98321.1"/>
    <property type="molecule type" value="Genomic_DNA"/>
</dbReference>
<comment type="caution">
    <text evidence="2">The sequence shown here is derived from an EMBL/GenBank/DDBJ whole genome shotgun (WGS) entry which is preliminary data.</text>
</comment>
<evidence type="ECO:0000313" key="3">
    <source>
        <dbReference type="Proteomes" id="UP000323136"/>
    </source>
</evidence>
<dbReference type="RefSeq" id="WP_170245999.1">
    <property type="nucleotide sequence ID" value="NZ_VNIA01000003.1"/>
</dbReference>
<protein>
    <submittedName>
        <fullName evidence="2">Uncharacterized protein</fullName>
    </submittedName>
</protein>
<sequence length="57" mass="6482">MKKHFKYNPKSLQTREAKSTSISGSDYAKKVSLSKTYNSKLILKSKDLGNGFHTFEL</sequence>
<name>A0A5S5DR06_9FLAO</name>